<sequence length="689" mass="78501">MSNEDAPLNELNYLIHHVFLSPKLPQKEDGSTQADRALWTHVIREAISFRSTLVSPDELQKWDVVTRMLDQLGLIQQSMDGLPELIGNMGIRDSIVIPIAAQNAAVILRKKREHTIVECFEVDPPNSEIMATIGRVVCLYPHAAIGVSNSTFDNPAFRQELASFLVHMAVEILPDSEPFAKKAGTQVSEFRDSASGHYIVHLLPAILRGYAGSFAADIHRTRKRVRNEILWDGARAPWRRNPLWLVIRVAIQSTLRQDSGSTDALYKSFMVHLMTQILRTAVENTLSNELLFCMRAKIARRVEKLPTISPELYGLAMNASGAATALLEGRWSTIRLEQEKSSYWAPAELDLERDTHLSLPNSKDYIRQRIAQDGVRTVANHFQPTESPRVCQTNEFRTLTSAILQDAFSRDRDVFVALADFEASVQNNIDMWVSGHREESDCTVIATCIKEYNTAAQLRYAGDPENQSMRLLVIFDLWVALDQIALLHHLELRDYAPEVLFEILEPMLIRKSLPLARVVYIQRYLRTRHLRATYGSVFTDSTGPTTFAARYFARSAELQQLYRKICDDAQNDRNEKITELSTAKQEHLSLLERARACECNYRANHRRKRKHSYSCEKCRLEATARDMKIEVHEWPLPSNTDEAKNVVFELCLPTAFRIWRDMTAMILGDICAVSPPRTVKIATRLEESI</sequence>
<proteinExistence type="predicted"/>
<protein>
    <recommendedName>
        <fullName evidence="1">DUF6606 domain-containing protein</fullName>
    </recommendedName>
</protein>
<dbReference type="Proteomes" id="UP001218218">
    <property type="component" value="Unassembled WGS sequence"/>
</dbReference>
<comment type="caution">
    <text evidence="2">The sequence shown here is derived from an EMBL/GenBank/DDBJ whole genome shotgun (WGS) entry which is preliminary data.</text>
</comment>
<evidence type="ECO:0000313" key="2">
    <source>
        <dbReference type="EMBL" id="KAJ7315588.1"/>
    </source>
</evidence>
<dbReference type="Pfam" id="PF20255">
    <property type="entry name" value="DUF6606"/>
    <property type="match status" value="1"/>
</dbReference>
<dbReference type="EMBL" id="JARIHO010000061">
    <property type="protein sequence ID" value="KAJ7315588.1"/>
    <property type="molecule type" value="Genomic_DNA"/>
</dbReference>
<organism evidence="2 3">
    <name type="scientific">Mycena albidolilacea</name>
    <dbReference type="NCBI Taxonomy" id="1033008"/>
    <lineage>
        <taxon>Eukaryota</taxon>
        <taxon>Fungi</taxon>
        <taxon>Dikarya</taxon>
        <taxon>Basidiomycota</taxon>
        <taxon>Agaricomycotina</taxon>
        <taxon>Agaricomycetes</taxon>
        <taxon>Agaricomycetidae</taxon>
        <taxon>Agaricales</taxon>
        <taxon>Marasmiineae</taxon>
        <taxon>Mycenaceae</taxon>
        <taxon>Mycena</taxon>
    </lineage>
</organism>
<keyword evidence="3" id="KW-1185">Reference proteome</keyword>
<evidence type="ECO:0000259" key="1">
    <source>
        <dbReference type="Pfam" id="PF20255"/>
    </source>
</evidence>
<accession>A0AAD6ZCE9</accession>
<reference evidence="2" key="1">
    <citation type="submission" date="2023-03" db="EMBL/GenBank/DDBJ databases">
        <title>Massive genome expansion in bonnet fungi (Mycena s.s.) driven by repeated elements and novel gene families across ecological guilds.</title>
        <authorList>
            <consortium name="Lawrence Berkeley National Laboratory"/>
            <person name="Harder C.B."/>
            <person name="Miyauchi S."/>
            <person name="Viragh M."/>
            <person name="Kuo A."/>
            <person name="Thoen E."/>
            <person name="Andreopoulos B."/>
            <person name="Lu D."/>
            <person name="Skrede I."/>
            <person name="Drula E."/>
            <person name="Henrissat B."/>
            <person name="Morin E."/>
            <person name="Kohler A."/>
            <person name="Barry K."/>
            <person name="LaButti K."/>
            <person name="Morin E."/>
            <person name="Salamov A."/>
            <person name="Lipzen A."/>
            <person name="Mereny Z."/>
            <person name="Hegedus B."/>
            <person name="Baldrian P."/>
            <person name="Stursova M."/>
            <person name="Weitz H."/>
            <person name="Taylor A."/>
            <person name="Grigoriev I.V."/>
            <person name="Nagy L.G."/>
            <person name="Martin F."/>
            <person name="Kauserud H."/>
        </authorList>
    </citation>
    <scope>NUCLEOTIDE SEQUENCE</scope>
    <source>
        <strain evidence="2">CBHHK002</strain>
    </source>
</reference>
<feature type="domain" description="DUF6606" evidence="1">
    <location>
        <begin position="14"/>
        <end position="279"/>
    </location>
</feature>
<dbReference type="AlphaFoldDB" id="A0AAD6ZCE9"/>
<gene>
    <name evidence="2" type="ORF">DFH08DRAFT_755265</name>
</gene>
<dbReference type="InterPro" id="IPR046541">
    <property type="entry name" value="DUF6606"/>
</dbReference>
<evidence type="ECO:0000313" key="3">
    <source>
        <dbReference type="Proteomes" id="UP001218218"/>
    </source>
</evidence>
<name>A0AAD6ZCE9_9AGAR</name>